<dbReference type="EMBL" id="JACHKA010000001">
    <property type="protein sequence ID" value="MBB5985621.1"/>
    <property type="molecule type" value="Genomic_DNA"/>
</dbReference>
<dbReference type="PANTHER" id="PTHR30441">
    <property type="entry name" value="DUF748 DOMAIN-CONTAINING PROTEIN"/>
    <property type="match status" value="1"/>
</dbReference>
<evidence type="ECO:0000313" key="1">
    <source>
        <dbReference type="EMBL" id="MBB5985621.1"/>
    </source>
</evidence>
<comment type="caution">
    <text evidence="1">The sequence shown here is derived from an EMBL/GenBank/DDBJ whole genome shotgun (WGS) entry which is preliminary data.</text>
</comment>
<evidence type="ECO:0000313" key="2">
    <source>
        <dbReference type="Proteomes" id="UP001138540"/>
    </source>
</evidence>
<organism evidence="1 2">
    <name type="scientific">Sphingobium lignivorans</name>
    <dbReference type="NCBI Taxonomy" id="2735886"/>
    <lineage>
        <taxon>Bacteria</taxon>
        <taxon>Pseudomonadati</taxon>
        <taxon>Pseudomonadota</taxon>
        <taxon>Alphaproteobacteria</taxon>
        <taxon>Sphingomonadales</taxon>
        <taxon>Sphingomonadaceae</taxon>
        <taxon>Sphingobium</taxon>
    </lineage>
</organism>
<reference evidence="1 2" key="1">
    <citation type="submission" date="2020-08" db="EMBL/GenBank/DDBJ databases">
        <title>Exploring microbial biodiversity for novel pathways involved in the catabolism of aromatic compounds derived from lignin.</title>
        <authorList>
            <person name="Elkins J."/>
        </authorList>
    </citation>
    <scope>NUCLEOTIDE SEQUENCE [LARGE SCALE GENOMIC DNA]</scope>
    <source>
        <strain evidence="1 2">B1D3A</strain>
    </source>
</reference>
<proteinExistence type="predicted"/>
<dbReference type="PANTHER" id="PTHR30441:SF4">
    <property type="entry name" value="PROTEIN ASMA"/>
    <property type="match status" value="1"/>
</dbReference>
<dbReference type="Proteomes" id="UP001138540">
    <property type="component" value="Unassembled WGS sequence"/>
</dbReference>
<dbReference type="RefSeq" id="WP_184152217.1">
    <property type="nucleotide sequence ID" value="NZ_JACHKA010000001.1"/>
</dbReference>
<protein>
    <recommendedName>
        <fullName evidence="3">AsmA family protein</fullName>
    </recommendedName>
</protein>
<keyword evidence="2" id="KW-1185">Reference proteome</keyword>
<dbReference type="InterPro" id="IPR052894">
    <property type="entry name" value="AsmA-related"/>
</dbReference>
<name>A0ABR6NEE7_9SPHN</name>
<accession>A0ABR6NEE7</accession>
<sequence>MDFNAFTARFVSSGREGWRRMTRSRRVRWIAIASASLLLLLVLLLGAFPVGMAKGWLERKLSSELNAPVSIESLGREPFFSFSPTLVVRGLRIAQPDWAGPGDLLRAQDVRVRVALIPALTGSGRAIRGVHARGALLALVRDENRRSNWSGERDGKRAGNGGASSIDLADLVVTDSRFTLRDARRGLEIAGTIEAGATTGLAARATGRFHGEPIEASVKGAAIAGRPAGAAYPFQLALSSPLLQLDARGTMKGALNTSDMAMTISARAPSLKYLDDIIEAGLFGTQPIDLRASVRRQGQDWFLDRLSGSVGRSRLTGRAEILKREGRSKIDATIAFSQFDFDDLADDAGLAAQAALEARIGPRVLPNTRINLTKVGPTDGTIRFTAARLLFKSPSVFRSLRGKISLQGKVLQLDDVEAGLSSGRLTGRLLVDHREGKSPRLDLDLRLRGGRLGALLDMTEQIDAPVNARIALSGRGDTIRAALSKSAGHVGLAAGEGRISRTIAAVLAQDMGKAIGAVLGDGDAPVPLRCIAIGFRARGGMLTAAPFLVETEVSRSRGEGTINLDGERIALRIGGASRESSGLPMVDPLGLEGTLSAPSLDLAAGRKGDGGGVAGAVVRSIGGALGLVDKRGPAVDASGPSNCRTLSERVLARGLPERP</sequence>
<gene>
    <name evidence="1" type="ORF">HNP60_001595</name>
</gene>
<evidence type="ECO:0008006" key="3">
    <source>
        <dbReference type="Google" id="ProtNLM"/>
    </source>
</evidence>